<dbReference type="Proteomes" id="UP000683507">
    <property type="component" value="Chromosome"/>
</dbReference>
<organism evidence="1 2">
    <name type="scientific">Parvicella tangerina</name>
    <dbReference type="NCBI Taxonomy" id="2829795"/>
    <lineage>
        <taxon>Bacteria</taxon>
        <taxon>Pseudomonadati</taxon>
        <taxon>Bacteroidota</taxon>
        <taxon>Flavobacteriia</taxon>
        <taxon>Flavobacteriales</taxon>
        <taxon>Parvicellaceae</taxon>
        <taxon>Parvicella</taxon>
    </lineage>
</organism>
<dbReference type="InterPro" id="IPR025345">
    <property type="entry name" value="DUF4249"/>
</dbReference>
<keyword evidence="2" id="KW-1185">Reference proteome</keyword>
<name>A0A916JJS8_9FLAO</name>
<dbReference type="EMBL" id="OU015584">
    <property type="protein sequence ID" value="CAG5078311.1"/>
    <property type="molecule type" value="Genomic_DNA"/>
</dbReference>
<proteinExistence type="predicted"/>
<evidence type="ECO:0008006" key="3">
    <source>
        <dbReference type="Google" id="ProtNLM"/>
    </source>
</evidence>
<dbReference type="AlphaFoldDB" id="A0A916JJS8"/>
<gene>
    <name evidence="1" type="ORF">CRYO30217_00637</name>
</gene>
<accession>A0A916JJS8</accession>
<dbReference type="Pfam" id="PF14054">
    <property type="entry name" value="DUF4249"/>
    <property type="match status" value="1"/>
</dbReference>
<evidence type="ECO:0000313" key="1">
    <source>
        <dbReference type="EMBL" id="CAG5078311.1"/>
    </source>
</evidence>
<evidence type="ECO:0000313" key="2">
    <source>
        <dbReference type="Proteomes" id="UP000683507"/>
    </source>
</evidence>
<protein>
    <recommendedName>
        <fullName evidence="3">DUF4249 domain-containing protein</fullName>
    </recommendedName>
</protein>
<dbReference type="PROSITE" id="PS51257">
    <property type="entry name" value="PROKAR_LIPOPROTEIN"/>
    <property type="match status" value="1"/>
</dbReference>
<sequence>MNMTKNIAILVIAVLALISCQKAIEVDLPEVDQDYVVEGRIELGTPPIVILSETQGYFDEASVESVFGTFVHGATINMSTSNGDTFPLTEICSSSIPDSLLDDVSALTGIPAGSLGAFDYCVYTSFDPDALGEENVYYHLDIDIDGQQLKSSTKIPWAVPLDSTWFEVEGDLDSLGFVWAYLTDPDTVGNYYRWYAQRINVYDYSYPDYEPDVYGQMKDPFPIAPFGSIVDDKFFNGLTFDFAYSRGEIGNLEGPDDEGPEEGYFKSGDTVVIKFCSTTRENFLYIRALENQAATAGSPFASPGNLPFNIEGGIGIWAGYAPAYDTLICE</sequence>
<dbReference type="KEGG" id="ptan:CRYO30217_00637"/>
<reference evidence="1" key="1">
    <citation type="submission" date="2021-04" db="EMBL/GenBank/DDBJ databases">
        <authorList>
            <person name="Rodrigo-Torres L."/>
            <person name="Arahal R. D."/>
            <person name="Lucena T."/>
        </authorList>
    </citation>
    <scope>NUCLEOTIDE SEQUENCE</scope>
    <source>
        <strain evidence="1">AS29M-1</strain>
    </source>
</reference>